<protein>
    <recommendedName>
        <fullName evidence="4">Ser-Thr-rich glycosyl-phosphatidyl-inositol-anchored membrane family-domain-containing protein</fullName>
    </recommendedName>
</protein>
<dbReference type="PANTHER" id="PTHR40633:SF1">
    <property type="entry name" value="GPI ANCHORED SERINE-THREONINE RICH PROTEIN (AFU_ORTHOLOGUE AFUA_1G03630)"/>
    <property type="match status" value="1"/>
</dbReference>
<dbReference type="Proteomes" id="UP000738325">
    <property type="component" value="Unassembled WGS sequence"/>
</dbReference>
<evidence type="ECO:0000313" key="2">
    <source>
        <dbReference type="EMBL" id="KAG0326235.1"/>
    </source>
</evidence>
<keyword evidence="3" id="KW-1185">Reference proteome</keyword>
<keyword evidence="1" id="KW-0732">Signal</keyword>
<organism evidence="2 3">
    <name type="scientific">Dissophora globulifera</name>
    <dbReference type="NCBI Taxonomy" id="979702"/>
    <lineage>
        <taxon>Eukaryota</taxon>
        <taxon>Fungi</taxon>
        <taxon>Fungi incertae sedis</taxon>
        <taxon>Mucoromycota</taxon>
        <taxon>Mortierellomycotina</taxon>
        <taxon>Mortierellomycetes</taxon>
        <taxon>Mortierellales</taxon>
        <taxon>Mortierellaceae</taxon>
        <taxon>Dissophora</taxon>
    </lineage>
</organism>
<evidence type="ECO:0008006" key="4">
    <source>
        <dbReference type="Google" id="ProtNLM"/>
    </source>
</evidence>
<accession>A0A9P6RT25</accession>
<dbReference type="EMBL" id="JAAAIP010000087">
    <property type="protein sequence ID" value="KAG0326235.1"/>
    <property type="molecule type" value="Genomic_DNA"/>
</dbReference>
<dbReference type="InterPro" id="IPR052982">
    <property type="entry name" value="SRP1/TIP1-like"/>
</dbReference>
<evidence type="ECO:0000256" key="1">
    <source>
        <dbReference type="SAM" id="SignalP"/>
    </source>
</evidence>
<dbReference type="PANTHER" id="PTHR40633">
    <property type="entry name" value="MATRIX PROTEIN, PUTATIVE (AFU_ORTHOLOGUE AFUA_8G05410)-RELATED"/>
    <property type="match status" value="1"/>
</dbReference>
<feature type="signal peptide" evidence="1">
    <location>
        <begin position="1"/>
        <end position="18"/>
    </location>
</feature>
<proteinExistence type="predicted"/>
<dbReference type="AlphaFoldDB" id="A0A9P6RT25"/>
<name>A0A9P6RT25_9FUNG</name>
<sequence length="181" mass="18048">MRFSVAALATSLLSAVLAQQAYPTVPIESTVWTAGDSVKIQWKSNAPTVALAVDLFKGDPTHQTLVTNLGSPAAGATSLAVVLPATLAADWYSIRIGDSYSHYFEIKGKGGVAPTGTMPVPPAATTVAAPGNSTTHTATAPTVTKSAAAAAVTGAPNSANYLSAAPMAMAAVAIVAAALAL</sequence>
<evidence type="ECO:0000313" key="3">
    <source>
        <dbReference type="Proteomes" id="UP000738325"/>
    </source>
</evidence>
<dbReference type="OrthoDB" id="2413528at2759"/>
<gene>
    <name evidence="2" type="ORF">BGZ99_009861</name>
</gene>
<feature type="chain" id="PRO_5040480158" description="Ser-Thr-rich glycosyl-phosphatidyl-inositol-anchored membrane family-domain-containing protein" evidence="1">
    <location>
        <begin position="19"/>
        <end position="181"/>
    </location>
</feature>
<comment type="caution">
    <text evidence="2">The sequence shown here is derived from an EMBL/GenBank/DDBJ whole genome shotgun (WGS) entry which is preliminary data.</text>
</comment>
<reference evidence="2" key="1">
    <citation type="journal article" date="2020" name="Fungal Divers.">
        <title>Resolving the Mortierellaceae phylogeny through synthesis of multi-gene phylogenetics and phylogenomics.</title>
        <authorList>
            <person name="Vandepol N."/>
            <person name="Liber J."/>
            <person name="Desiro A."/>
            <person name="Na H."/>
            <person name="Kennedy M."/>
            <person name="Barry K."/>
            <person name="Grigoriev I.V."/>
            <person name="Miller A.N."/>
            <person name="O'Donnell K."/>
            <person name="Stajich J.E."/>
            <person name="Bonito G."/>
        </authorList>
    </citation>
    <scope>NUCLEOTIDE SEQUENCE</scope>
    <source>
        <strain evidence="2">REB-010B</strain>
    </source>
</reference>